<dbReference type="PANTHER" id="PTHR19876">
    <property type="entry name" value="COATOMER"/>
    <property type="match status" value="1"/>
</dbReference>
<dbReference type="InterPro" id="IPR015943">
    <property type="entry name" value="WD40/YVTN_repeat-like_dom_sf"/>
</dbReference>
<keyword evidence="8" id="KW-1185">Reference proteome</keyword>
<dbReference type="PROSITE" id="PS00678">
    <property type="entry name" value="WD_REPEATS_1"/>
    <property type="match status" value="1"/>
</dbReference>
<dbReference type="PANTHER" id="PTHR19876:SF75">
    <property type="entry name" value="COATOMER SUBUNIT BETA'-3"/>
    <property type="match status" value="1"/>
</dbReference>
<evidence type="ECO:0000256" key="1">
    <source>
        <dbReference type="ARBA" id="ARBA00004156"/>
    </source>
</evidence>
<evidence type="ECO:0000256" key="3">
    <source>
        <dbReference type="ARBA" id="ARBA00022737"/>
    </source>
</evidence>
<sequence>MAQSLKFEKEFVQTSERVKAVDLHPTKPWILAALHSGTVSIWNHQLQKIEKSIKVTESPVRSAKFIVRENWIVIGADDGFIRVYNYDTMEMIKEIKAHTDYIRSLAIHPTFPCMLSSSDDKLIKLWDWEKGWVCSGVFEGHEHYVMQVAFNPKDFNTFASASLDGTVKIWNMDSCSPNFTLDAHSKGINCIEHFMAGDKPFLISGSDDYTAKVWDYETKSCVQTLEGHTHNVTAVSVHPELPIIITCSEDGTVRIWDTTSYRLENKLEYGLERVWTAAFMKGSSKVVFGCDKGTIVVKISRFHDSDSTIV</sequence>
<dbReference type="PROSITE" id="PS50082">
    <property type="entry name" value="WD_REPEATS_2"/>
    <property type="match status" value="4"/>
</dbReference>
<dbReference type="PROSITE" id="PS50294">
    <property type="entry name" value="WD_REPEATS_REGION"/>
    <property type="match status" value="3"/>
</dbReference>
<feature type="repeat" description="WD" evidence="7">
    <location>
        <begin position="181"/>
        <end position="224"/>
    </location>
</feature>
<dbReference type="SUPFAM" id="SSF50978">
    <property type="entry name" value="WD40 repeat-like"/>
    <property type="match status" value="1"/>
</dbReference>
<dbReference type="GO" id="GO:0006890">
    <property type="term" value="P:retrograde vesicle-mediated transport, Golgi to endoplasmic reticulum"/>
    <property type="evidence" value="ECO:0007669"/>
    <property type="project" value="TreeGrafter"/>
</dbReference>
<dbReference type="InterPro" id="IPR036322">
    <property type="entry name" value="WD40_repeat_dom_sf"/>
</dbReference>
<feature type="repeat" description="WD" evidence="7">
    <location>
        <begin position="225"/>
        <end position="266"/>
    </location>
</feature>
<comment type="subcellular location">
    <subcellularLocation>
        <location evidence="1">Cytoplasmic vesicle membrane</location>
    </subcellularLocation>
</comment>
<dbReference type="GO" id="GO:0006886">
    <property type="term" value="P:intracellular protein transport"/>
    <property type="evidence" value="ECO:0007669"/>
    <property type="project" value="TreeGrafter"/>
</dbReference>
<dbReference type="GeneID" id="111274508"/>
<dbReference type="GO" id="GO:0030126">
    <property type="term" value="C:COPI vesicle coat"/>
    <property type="evidence" value="ECO:0007669"/>
    <property type="project" value="TreeGrafter"/>
</dbReference>
<dbReference type="Gene3D" id="2.130.10.10">
    <property type="entry name" value="YVTN repeat-like/Quinoprotein amine dehydrogenase"/>
    <property type="match status" value="1"/>
</dbReference>
<dbReference type="InterPro" id="IPR001680">
    <property type="entry name" value="WD40_rpt"/>
</dbReference>
<dbReference type="FunFam" id="2.130.10.10:FF:000016">
    <property type="entry name" value="Coatomer alpha subunit, putative"/>
    <property type="match status" value="1"/>
</dbReference>
<dbReference type="OrthoDB" id="2150324at2759"/>
<dbReference type="AlphaFoldDB" id="A0A6P5WHN7"/>
<dbReference type="InterPro" id="IPR050844">
    <property type="entry name" value="Coatomer_complex_subunit"/>
</dbReference>
<evidence type="ECO:0000313" key="8">
    <source>
        <dbReference type="Proteomes" id="UP000515121"/>
    </source>
</evidence>
<protein>
    <recommendedName>
        <fullName evidence="6">Beta'-coat protein</fullName>
    </recommendedName>
</protein>
<evidence type="ECO:0000256" key="7">
    <source>
        <dbReference type="PROSITE-ProRule" id="PRU00221"/>
    </source>
</evidence>
<dbReference type="KEGG" id="dzi:111274508"/>
<dbReference type="Proteomes" id="UP000515121">
    <property type="component" value="Unplaced"/>
</dbReference>
<dbReference type="InterPro" id="IPR019775">
    <property type="entry name" value="WD40_repeat_CS"/>
</dbReference>
<evidence type="ECO:0000256" key="5">
    <source>
        <dbReference type="ARBA" id="ARBA00025536"/>
    </source>
</evidence>
<comment type="function">
    <text evidence="5">The coatomer is a cytosolic protein complex that binds to dilysine motifs and reversibly associates with Golgi non-clathrin-coated vesicles, which further mediate biosynthetic protein transport from the ER, via the Golgi up to the trans Golgi network. Coatomer complex is required for budding from Golgi membranes, and is essential for the retrograde Golgi-to-ER transport of dilysine-tagged proteins.</text>
</comment>
<dbReference type="InterPro" id="IPR020472">
    <property type="entry name" value="WD40_PAC1"/>
</dbReference>
<evidence type="ECO:0000256" key="4">
    <source>
        <dbReference type="ARBA" id="ARBA00023329"/>
    </source>
</evidence>
<proteinExistence type="predicted"/>
<gene>
    <name evidence="9" type="primary">LOC111274508</name>
</gene>
<evidence type="ECO:0000256" key="6">
    <source>
        <dbReference type="ARBA" id="ARBA00032920"/>
    </source>
</evidence>
<dbReference type="PRINTS" id="PR00320">
    <property type="entry name" value="GPROTEINBRPT"/>
</dbReference>
<dbReference type="SMART" id="SM00320">
    <property type="entry name" value="WD40"/>
    <property type="match status" value="6"/>
</dbReference>
<evidence type="ECO:0000313" key="9">
    <source>
        <dbReference type="RefSeq" id="XP_022714931.1"/>
    </source>
</evidence>
<name>A0A6P5WHN7_DURZI</name>
<feature type="repeat" description="WD" evidence="7">
    <location>
        <begin position="138"/>
        <end position="174"/>
    </location>
</feature>
<keyword evidence="2 7" id="KW-0853">WD repeat</keyword>
<feature type="repeat" description="WD" evidence="7">
    <location>
        <begin position="95"/>
        <end position="127"/>
    </location>
</feature>
<reference evidence="9" key="1">
    <citation type="submission" date="2025-08" db="UniProtKB">
        <authorList>
            <consortium name="RefSeq"/>
        </authorList>
    </citation>
    <scope>IDENTIFICATION</scope>
    <source>
        <tissue evidence="9">Fruit stalk</tissue>
    </source>
</reference>
<dbReference type="RefSeq" id="XP_022714931.1">
    <property type="nucleotide sequence ID" value="XM_022859196.1"/>
</dbReference>
<keyword evidence="4" id="KW-0968">Cytoplasmic vesicle</keyword>
<dbReference type="CDD" id="cd00200">
    <property type="entry name" value="WD40"/>
    <property type="match status" value="1"/>
</dbReference>
<accession>A0A6P5WHN7</accession>
<dbReference type="Pfam" id="PF00400">
    <property type="entry name" value="WD40"/>
    <property type="match status" value="6"/>
</dbReference>
<dbReference type="GO" id="GO:0006891">
    <property type="term" value="P:intra-Golgi vesicle-mediated transport"/>
    <property type="evidence" value="ECO:0007669"/>
    <property type="project" value="TreeGrafter"/>
</dbReference>
<organism evidence="8 9">
    <name type="scientific">Durio zibethinus</name>
    <name type="common">Durian</name>
    <dbReference type="NCBI Taxonomy" id="66656"/>
    <lineage>
        <taxon>Eukaryota</taxon>
        <taxon>Viridiplantae</taxon>
        <taxon>Streptophyta</taxon>
        <taxon>Embryophyta</taxon>
        <taxon>Tracheophyta</taxon>
        <taxon>Spermatophyta</taxon>
        <taxon>Magnoliopsida</taxon>
        <taxon>eudicotyledons</taxon>
        <taxon>Gunneridae</taxon>
        <taxon>Pentapetalae</taxon>
        <taxon>rosids</taxon>
        <taxon>malvids</taxon>
        <taxon>Malvales</taxon>
        <taxon>Malvaceae</taxon>
        <taxon>Helicteroideae</taxon>
        <taxon>Durio</taxon>
    </lineage>
</organism>
<keyword evidence="3" id="KW-0677">Repeat</keyword>
<evidence type="ECO:0000256" key="2">
    <source>
        <dbReference type="ARBA" id="ARBA00022574"/>
    </source>
</evidence>
<dbReference type="GO" id="GO:0006888">
    <property type="term" value="P:endoplasmic reticulum to Golgi vesicle-mediated transport"/>
    <property type="evidence" value="ECO:0007669"/>
    <property type="project" value="TreeGrafter"/>
</dbReference>